<keyword evidence="13" id="KW-0378">Hydrolase</keyword>
<evidence type="ECO:0000256" key="11">
    <source>
        <dbReference type="SAM" id="MobiDB-lite"/>
    </source>
</evidence>
<keyword evidence="8" id="KW-0539">Nucleus</keyword>
<evidence type="ECO:0000256" key="9">
    <source>
        <dbReference type="ARBA" id="ARBA00069320"/>
    </source>
</evidence>
<dbReference type="GO" id="GO:0008233">
    <property type="term" value="F:peptidase activity"/>
    <property type="evidence" value="ECO:0007669"/>
    <property type="project" value="UniProtKB-KW"/>
</dbReference>
<keyword evidence="5 10" id="KW-0547">Nucleotide-binding</keyword>
<dbReference type="FunFam" id="2.40.50.140:FF:000056">
    <property type="entry name" value="26S protease regulatory subunit 6A"/>
    <property type="match status" value="1"/>
</dbReference>
<dbReference type="PROSITE" id="PS00674">
    <property type="entry name" value="AAA"/>
    <property type="match status" value="1"/>
</dbReference>
<evidence type="ECO:0000256" key="6">
    <source>
        <dbReference type="ARBA" id="ARBA00022840"/>
    </source>
</evidence>
<dbReference type="PANTHER" id="PTHR23073">
    <property type="entry name" value="26S PROTEASOME REGULATORY SUBUNIT"/>
    <property type="match status" value="1"/>
</dbReference>
<comment type="subcellular location">
    <subcellularLocation>
        <location evidence="2">Cytoplasm</location>
    </subcellularLocation>
    <subcellularLocation>
        <location evidence="1">Nucleus</location>
    </subcellularLocation>
</comment>
<evidence type="ECO:0000256" key="3">
    <source>
        <dbReference type="ARBA" id="ARBA00006914"/>
    </source>
</evidence>
<feature type="compositionally biased region" description="Basic and acidic residues" evidence="11">
    <location>
        <begin position="10"/>
        <end position="39"/>
    </location>
</feature>
<dbReference type="Gene3D" id="2.40.50.140">
    <property type="entry name" value="Nucleic acid-binding proteins"/>
    <property type="match status" value="1"/>
</dbReference>
<dbReference type="SMART" id="SM00382">
    <property type="entry name" value="AAA"/>
    <property type="match status" value="1"/>
</dbReference>
<evidence type="ECO:0000256" key="5">
    <source>
        <dbReference type="ARBA" id="ARBA00022741"/>
    </source>
</evidence>
<organism evidence="13 14">
    <name type="scientific">Escovopsis weberi</name>
    <dbReference type="NCBI Taxonomy" id="150374"/>
    <lineage>
        <taxon>Eukaryota</taxon>
        <taxon>Fungi</taxon>
        <taxon>Dikarya</taxon>
        <taxon>Ascomycota</taxon>
        <taxon>Pezizomycotina</taxon>
        <taxon>Sordariomycetes</taxon>
        <taxon>Hypocreomycetidae</taxon>
        <taxon>Hypocreales</taxon>
        <taxon>Hypocreaceae</taxon>
        <taxon>Escovopsis</taxon>
    </lineage>
</organism>
<keyword evidence="7" id="KW-0647">Proteasome</keyword>
<keyword evidence="13" id="KW-0645">Protease</keyword>
<dbReference type="GO" id="GO:0016887">
    <property type="term" value="F:ATP hydrolysis activity"/>
    <property type="evidence" value="ECO:0007669"/>
    <property type="project" value="InterPro"/>
</dbReference>
<dbReference type="GO" id="GO:0045899">
    <property type="term" value="P:positive regulation of RNA polymerase II transcription preinitiation complex assembly"/>
    <property type="evidence" value="ECO:0007669"/>
    <property type="project" value="EnsemblFungi"/>
</dbReference>
<dbReference type="AlphaFoldDB" id="A0A0M9VWY3"/>
<evidence type="ECO:0000256" key="10">
    <source>
        <dbReference type="RuleBase" id="RU003651"/>
    </source>
</evidence>
<evidence type="ECO:0000256" key="8">
    <source>
        <dbReference type="ARBA" id="ARBA00023242"/>
    </source>
</evidence>
<keyword evidence="14" id="KW-1185">Reference proteome</keyword>
<dbReference type="SUPFAM" id="SSF52540">
    <property type="entry name" value="P-loop containing nucleoside triphosphate hydrolases"/>
    <property type="match status" value="1"/>
</dbReference>
<comment type="similarity">
    <text evidence="3 10">Belongs to the AAA ATPase family.</text>
</comment>
<dbReference type="Pfam" id="PF16450">
    <property type="entry name" value="Prot_ATP_ID_OB_C"/>
    <property type="match status" value="1"/>
</dbReference>
<dbReference type="Pfam" id="PF17862">
    <property type="entry name" value="AAA_lid_3"/>
    <property type="match status" value="1"/>
</dbReference>
<dbReference type="EMBL" id="LGSR01000006">
    <property type="protein sequence ID" value="KOS22543.1"/>
    <property type="molecule type" value="Genomic_DNA"/>
</dbReference>
<proteinExistence type="inferred from homology"/>
<dbReference type="OrthoDB" id="9443236at2759"/>
<evidence type="ECO:0000256" key="2">
    <source>
        <dbReference type="ARBA" id="ARBA00004496"/>
    </source>
</evidence>
<dbReference type="InterPro" id="IPR003960">
    <property type="entry name" value="ATPase_AAA_CS"/>
</dbReference>
<evidence type="ECO:0000313" key="13">
    <source>
        <dbReference type="EMBL" id="KOS22543.1"/>
    </source>
</evidence>
<dbReference type="InterPro" id="IPR003959">
    <property type="entry name" value="ATPase_AAA_core"/>
</dbReference>
<gene>
    <name evidence="13" type="ORF">ESCO_001893</name>
</gene>
<dbReference type="FunFam" id="1.10.8.60:FF:000009">
    <property type="entry name" value="26S protease regulatory subunit 6A"/>
    <property type="match status" value="1"/>
</dbReference>
<evidence type="ECO:0000256" key="1">
    <source>
        <dbReference type="ARBA" id="ARBA00004123"/>
    </source>
</evidence>
<dbReference type="InterPro" id="IPR012340">
    <property type="entry name" value="NA-bd_OB-fold"/>
</dbReference>
<keyword evidence="4" id="KW-0963">Cytoplasm</keyword>
<dbReference type="GO" id="GO:0005634">
    <property type="term" value="C:nucleus"/>
    <property type="evidence" value="ECO:0007669"/>
    <property type="project" value="UniProtKB-SubCell"/>
</dbReference>
<dbReference type="STRING" id="150374.A0A0M9VWY3"/>
<dbReference type="InterPro" id="IPR041569">
    <property type="entry name" value="AAA_lid_3"/>
</dbReference>
<dbReference type="InterPro" id="IPR003593">
    <property type="entry name" value="AAA+_ATPase"/>
</dbReference>
<name>A0A0M9VWY3_ESCWE</name>
<evidence type="ECO:0000256" key="4">
    <source>
        <dbReference type="ARBA" id="ARBA00022490"/>
    </source>
</evidence>
<reference evidence="13 14" key="1">
    <citation type="submission" date="2015-07" db="EMBL/GenBank/DDBJ databases">
        <title>The genome of the fungus Escovopsis weberi, a specialized disease agent of ant agriculture.</title>
        <authorList>
            <person name="de Man T.J."/>
            <person name="Stajich J.E."/>
            <person name="Kubicek C.P."/>
            <person name="Chenthamara K."/>
            <person name="Atanasova L."/>
            <person name="Druzhinina I.S."/>
            <person name="Birnbaum S."/>
            <person name="Barribeau S.M."/>
            <person name="Teiling C."/>
            <person name="Suen G."/>
            <person name="Currie C."/>
            <person name="Gerardo N.M."/>
        </authorList>
    </citation>
    <scope>NUCLEOTIDE SEQUENCE [LARGE SCALE GENOMIC DNA]</scope>
</reference>
<dbReference type="InterPro" id="IPR032501">
    <property type="entry name" value="Prot_ATP_ID_OB_2nd"/>
</dbReference>
<sequence>MSTLEELDDLDRKEREDKANAKKQSDGDADMKDAGVEKDDVLDDEILSLSTQDIQTRKRLLENDSRIMKSELSRLTHEKAAMGEKIKENMDKIANNRRVDIRPLSPSLPPGNSGIRQLPYLVGNVVELLDLDPTAESSEEGANIDLDATRVGKSAVIKTSTRQTIFLPLIGLVDSDKLKPGDLIGVNKESYLVLDTLPAEYDSRVKAMEVDEKPTEQYTDVGGLDKQIEELVEAIVWPMKEADRFKKIGIKAPKGALMYGPPGTGKTLMARACAAQTEATFLKLAGPQLVQMFIGDGAKLVRDCFALAKEKAPAIIFIDELDAVGTKRFDSEKSGDREVQRTMLELLNQLDGFASDDRIKVLAATNRVDVLDPALLRSGRLDRKIEFPLPNEEARAQILKIHSRKMKVNPGVNWGELARSTDEFGGAMLKAVCVEAGMIALRSGKNEIGHEHYVDAIAEVQAKKKDTVNFYA</sequence>
<protein>
    <recommendedName>
        <fullName evidence="9">26S proteasome regulatory subunit 6A</fullName>
    </recommendedName>
</protein>
<comment type="caution">
    <text evidence="13">The sequence shown here is derived from an EMBL/GenBank/DDBJ whole genome shotgun (WGS) entry which is preliminary data.</text>
</comment>
<accession>A0A0M9VWY3</accession>
<evidence type="ECO:0000313" key="14">
    <source>
        <dbReference type="Proteomes" id="UP000053831"/>
    </source>
</evidence>
<evidence type="ECO:0000259" key="12">
    <source>
        <dbReference type="SMART" id="SM00382"/>
    </source>
</evidence>
<keyword evidence="6 10" id="KW-0067">ATP-binding</keyword>
<dbReference type="Gene3D" id="1.10.8.60">
    <property type="match status" value="1"/>
</dbReference>
<dbReference type="FunFam" id="3.40.50.300:FF:000037">
    <property type="entry name" value="26S protease regulatory subunit 6A"/>
    <property type="match status" value="1"/>
</dbReference>
<evidence type="ECO:0000256" key="7">
    <source>
        <dbReference type="ARBA" id="ARBA00022942"/>
    </source>
</evidence>
<dbReference type="Pfam" id="PF00004">
    <property type="entry name" value="AAA"/>
    <property type="match status" value="1"/>
</dbReference>
<dbReference type="GO" id="GO:0043161">
    <property type="term" value="P:proteasome-mediated ubiquitin-dependent protein catabolic process"/>
    <property type="evidence" value="ECO:0007669"/>
    <property type="project" value="EnsemblFungi"/>
</dbReference>
<dbReference type="InterPro" id="IPR027417">
    <property type="entry name" value="P-loop_NTPase"/>
</dbReference>
<dbReference type="GO" id="GO:0070682">
    <property type="term" value="P:proteasome regulatory particle assembly"/>
    <property type="evidence" value="ECO:0007669"/>
    <property type="project" value="EnsemblFungi"/>
</dbReference>
<dbReference type="Gene3D" id="3.40.50.300">
    <property type="entry name" value="P-loop containing nucleotide triphosphate hydrolases"/>
    <property type="match status" value="1"/>
</dbReference>
<feature type="domain" description="AAA+ ATPase" evidence="12">
    <location>
        <begin position="252"/>
        <end position="391"/>
    </location>
</feature>
<dbReference type="GO" id="GO:0005737">
    <property type="term" value="C:cytoplasm"/>
    <property type="evidence" value="ECO:0007669"/>
    <property type="project" value="UniProtKB-SubCell"/>
</dbReference>
<dbReference type="GO" id="GO:0005524">
    <property type="term" value="F:ATP binding"/>
    <property type="evidence" value="ECO:0007669"/>
    <property type="project" value="UniProtKB-KW"/>
</dbReference>
<feature type="region of interest" description="Disordered" evidence="11">
    <location>
        <begin position="1"/>
        <end position="40"/>
    </location>
</feature>
<dbReference type="GO" id="GO:0008540">
    <property type="term" value="C:proteasome regulatory particle, base subcomplex"/>
    <property type="evidence" value="ECO:0007669"/>
    <property type="project" value="EnsemblFungi"/>
</dbReference>
<dbReference type="Proteomes" id="UP000053831">
    <property type="component" value="Unassembled WGS sequence"/>
</dbReference>
<dbReference type="InterPro" id="IPR050221">
    <property type="entry name" value="26S_Proteasome_ATPase"/>
</dbReference>